<feature type="binding site" evidence="6 7">
    <location>
        <position position="74"/>
    </location>
    <ligand>
        <name>[4Fe-4S] cluster</name>
        <dbReference type="ChEBI" id="CHEBI:49883"/>
        <note>4Fe-4S-S-AdoMet</note>
    </ligand>
</feature>
<dbReference type="GO" id="GO:0046992">
    <property type="term" value="F:oxidoreductase activity, acting on X-H and Y-H to form an X-Y bond"/>
    <property type="evidence" value="ECO:0007669"/>
    <property type="project" value="UniProtKB-UniRule"/>
</dbReference>
<reference evidence="9 10" key="1">
    <citation type="submission" date="2018-06" db="EMBL/GenBank/DDBJ databases">
        <authorList>
            <consortium name="Pathogen Informatics"/>
            <person name="Doyle S."/>
        </authorList>
    </citation>
    <scope>NUCLEOTIDE SEQUENCE [LARGE SCALE GENOMIC DNA]</scope>
    <source>
        <strain evidence="9 10">NCTC13156</strain>
    </source>
</reference>
<accession>A0A377Q0I3</accession>
<keyword evidence="3 6" id="KW-0479">Metal-binding</keyword>
<keyword evidence="6" id="KW-0474">Menaquinone biosynthesis</keyword>
<dbReference type="InterPro" id="IPR007197">
    <property type="entry name" value="rSAM"/>
</dbReference>
<dbReference type="EMBL" id="UGJF01000001">
    <property type="protein sequence ID" value="STQ87383.1"/>
    <property type="molecule type" value="Genomic_DNA"/>
</dbReference>
<dbReference type="PANTHER" id="PTHR43076">
    <property type="entry name" value="FO SYNTHASE (COFH)"/>
    <property type="match status" value="1"/>
</dbReference>
<dbReference type="InterPro" id="IPR022431">
    <property type="entry name" value="Cyclic_DHFL_synthase_mqnC"/>
</dbReference>
<keyword evidence="4 6" id="KW-0408">Iron</keyword>
<feature type="binding site" evidence="8">
    <location>
        <position position="295"/>
    </location>
    <ligand>
        <name>(3R)-3-methyl-D-ornithine</name>
        <dbReference type="ChEBI" id="CHEBI:64642"/>
    </ligand>
</feature>
<keyword evidence="6" id="KW-0560">Oxidoreductase</keyword>
<evidence type="ECO:0000256" key="5">
    <source>
        <dbReference type="ARBA" id="ARBA00023014"/>
    </source>
</evidence>
<dbReference type="Pfam" id="PF04055">
    <property type="entry name" value="Radical_SAM"/>
    <property type="match status" value="1"/>
</dbReference>
<proteinExistence type="inferred from homology"/>
<dbReference type="InterPro" id="IPR045567">
    <property type="entry name" value="CofH/MnqC-like_C"/>
</dbReference>
<keyword evidence="5 6" id="KW-0411">Iron-sulfur</keyword>
<name>A0A377Q0I3_9HELI</name>
<feature type="binding site" evidence="8">
    <location>
        <position position="317"/>
    </location>
    <ligand>
        <name>(3R)-3-methyl-D-ornithine</name>
        <dbReference type="ChEBI" id="CHEBI:64642"/>
    </ligand>
</feature>
<dbReference type="SFLD" id="SFLDG01064">
    <property type="entry name" value="F420__menaquinone_cofactor_bio"/>
    <property type="match status" value="1"/>
</dbReference>
<dbReference type="GO" id="GO:0005506">
    <property type="term" value="F:iron ion binding"/>
    <property type="evidence" value="ECO:0007669"/>
    <property type="project" value="UniProtKB-UniRule"/>
</dbReference>
<dbReference type="GO" id="GO:0016765">
    <property type="term" value="F:transferase activity, transferring alkyl or aryl (other than methyl) groups"/>
    <property type="evidence" value="ECO:0007669"/>
    <property type="project" value="InterPro"/>
</dbReference>
<dbReference type="PIRSF" id="PIRSF004762">
    <property type="entry name" value="CHP00423"/>
    <property type="match status" value="1"/>
</dbReference>
<dbReference type="EC" id="1.21.98.1" evidence="6"/>
<dbReference type="GO" id="GO:0009234">
    <property type="term" value="P:menaquinone biosynthetic process"/>
    <property type="evidence" value="ECO:0007669"/>
    <property type="project" value="UniProtKB-UniRule"/>
</dbReference>
<evidence type="ECO:0000256" key="4">
    <source>
        <dbReference type="ARBA" id="ARBA00023004"/>
    </source>
</evidence>
<dbReference type="NCBIfam" id="TIGR00423">
    <property type="entry name" value="CofH family radical SAM protein"/>
    <property type="match status" value="1"/>
</dbReference>
<dbReference type="GO" id="GO:0051539">
    <property type="term" value="F:4 iron, 4 sulfur cluster binding"/>
    <property type="evidence" value="ECO:0007669"/>
    <property type="project" value="UniProtKB-KW"/>
</dbReference>
<feature type="binding site" evidence="6 7">
    <location>
        <position position="71"/>
    </location>
    <ligand>
        <name>[4Fe-4S] cluster</name>
        <dbReference type="ChEBI" id="CHEBI:49883"/>
        <note>4Fe-4S-S-AdoMet</note>
    </ligand>
</feature>
<dbReference type="InterPro" id="IPR034405">
    <property type="entry name" value="F420"/>
</dbReference>
<comment type="cofactor">
    <cofactor evidence="6 7">
        <name>[4Fe-4S] cluster</name>
        <dbReference type="ChEBI" id="CHEBI:49883"/>
    </cofactor>
    <text evidence="6 7">Binds 1 [4Fe-4S] cluster. The cluster is coordinated with 3 cysteines and an exchangeable S-adenosyl-L-methionine.</text>
</comment>
<dbReference type="Proteomes" id="UP000255269">
    <property type="component" value="Unassembled WGS sequence"/>
</dbReference>
<dbReference type="InterPro" id="IPR058240">
    <property type="entry name" value="rSAM_sf"/>
</dbReference>
<evidence type="ECO:0000313" key="9">
    <source>
        <dbReference type="EMBL" id="STQ87383.1"/>
    </source>
</evidence>
<dbReference type="SUPFAM" id="SSF102114">
    <property type="entry name" value="Radical SAM enzymes"/>
    <property type="match status" value="1"/>
</dbReference>
<dbReference type="SFLD" id="SFLDF00342">
    <property type="entry name" value="cyclic_dehypoxanthine_futalosi"/>
    <property type="match status" value="1"/>
</dbReference>
<protein>
    <recommendedName>
        <fullName evidence="6">Cyclic dehypoxanthine futalosine synthase</fullName>
        <shortName evidence="6">Cyclic DHFL synthase</shortName>
        <ecNumber evidence="6">1.21.98.1</ecNumber>
    </recommendedName>
    <alternativeName>
        <fullName evidence="6">Dehypoxanthine futalosine cyclase</fullName>
        <shortName evidence="6">DHFL cyclase</shortName>
    </alternativeName>
    <alternativeName>
        <fullName evidence="6">Menaquinone biosynthetic enzyme MqnC</fullName>
    </alternativeName>
</protein>
<feature type="binding site" evidence="8">
    <location>
        <position position="73"/>
    </location>
    <ligand>
        <name>S-adenosyl-L-methionine</name>
        <dbReference type="ChEBI" id="CHEBI:59789"/>
    </ligand>
</feature>
<feature type="binding site" evidence="6 7">
    <location>
        <position position="67"/>
    </location>
    <ligand>
        <name>[4Fe-4S] cluster</name>
        <dbReference type="ChEBI" id="CHEBI:49883"/>
        <note>4Fe-4S-S-AdoMet</note>
    </ligand>
</feature>
<comment type="pathway">
    <text evidence="6">Quinol/quinone metabolism; menaquinone biosynthesis.</text>
</comment>
<dbReference type="GO" id="GO:0044689">
    <property type="term" value="F:7,8-didemethyl-8-hydroxy-5-deazariboflavin synthase activity"/>
    <property type="evidence" value="ECO:0007669"/>
    <property type="project" value="TreeGrafter"/>
</dbReference>
<organism evidence="9 10">
    <name type="scientific">Helicobacter pullorum</name>
    <dbReference type="NCBI Taxonomy" id="35818"/>
    <lineage>
        <taxon>Bacteria</taxon>
        <taxon>Pseudomonadati</taxon>
        <taxon>Campylobacterota</taxon>
        <taxon>Epsilonproteobacteria</taxon>
        <taxon>Campylobacterales</taxon>
        <taxon>Helicobacteraceae</taxon>
        <taxon>Helicobacter</taxon>
    </lineage>
</organism>
<dbReference type="UniPathway" id="UPA00079"/>
<keyword evidence="2 6" id="KW-0949">S-adenosyl-L-methionine</keyword>
<dbReference type="NCBIfam" id="NF006277">
    <property type="entry name" value="PRK08445.1"/>
    <property type="match status" value="1"/>
</dbReference>
<dbReference type="PROSITE" id="PS51918">
    <property type="entry name" value="RADICAL_SAM"/>
    <property type="match status" value="1"/>
</dbReference>
<comment type="catalytic activity">
    <reaction evidence="6">
        <text>dehypoxanthine futalosine + S-adenosyl-L-methionine = cyclic dehypoxanthinylfutalosinate + 5'-deoxyadenosine + L-methionine + H(+)</text>
        <dbReference type="Rhea" id="RHEA:33083"/>
        <dbReference type="ChEBI" id="CHEBI:15378"/>
        <dbReference type="ChEBI" id="CHEBI:17319"/>
        <dbReference type="ChEBI" id="CHEBI:57844"/>
        <dbReference type="ChEBI" id="CHEBI:58864"/>
        <dbReference type="ChEBI" id="CHEBI:59789"/>
        <dbReference type="ChEBI" id="CHEBI:64270"/>
        <dbReference type="EC" id="1.21.98.1"/>
    </reaction>
</comment>
<evidence type="ECO:0000256" key="3">
    <source>
        <dbReference type="ARBA" id="ARBA00022723"/>
    </source>
</evidence>
<evidence type="ECO:0000256" key="1">
    <source>
        <dbReference type="ARBA" id="ARBA00022485"/>
    </source>
</evidence>
<evidence type="ECO:0000256" key="7">
    <source>
        <dbReference type="PIRSR" id="PIRSR004762-1"/>
    </source>
</evidence>
<dbReference type="PANTHER" id="PTHR43076:SF1">
    <property type="entry name" value="LIPOYL SYNTHASE 2"/>
    <property type="match status" value="1"/>
</dbReference>
<dbReference type="AlphaFoldDB" id="A0A377Q0I3"/>
<dbReference type="Gene3D" id="3.20.20.70">
    <property type="entry name" value="Aldolase class I"/>
    <property type="match status" value="1"/>
</dbReference>
<feature type="binding site" evidence="8">
    <location>
        <position position="179"/>
    </location>
    <ligand>
        <name>S-adenosyl-L-methionine</name>
        <dbReference type="ChEBI" id="CHEBI:59789"/>
    </ligand>
</feature>
<gene>
    <name evidence="6" type="primary">mqnC</name>
    <name evidence="9" type="ORF">NCTC13156_00195</name>
</gene>
<comment type="similarity">
    <text evidence="6">Belongs to the radical SAM superfamily. MqnC family.</text>
</comment>
<dbReference type="HAMAP" id="MF_00992">
    <property type="entry name" value="MqnC"/>
    <property type="match status" value="1"/>
</dbReference>
<dbReference type="Pfam" id="PF19288">
    <property type="entry name" value="CofH_C"/>
    <property type="match status" value="1"/>
</dbReference>
<feature type="binding site" evidence="8">
    <location>
        <position position="143"/>
    </location>
    <ligand>
        <name>(3R)-3-methyl-D-ornithine</name>
        <dbReference type="ChEBI" id="CHEBI:64642"/>
    </ligand>
</feature>
<dbReference type="NCBIfam" id="TIGR03699">
    <property type="entry name" value="menaquin_MqnC"/>
    <property type="match status" value="1"/>
</dbReference>
<evidence type="ECO:0000313" key="10">
    <source>
        <dbReference type="Proteomes" id="UP000255269"/>
    </source>
</evidence>
<dbReference type="CDD" id="cd01335">
    <property type="entry name" value="Radical_SAM"/>
    <property type="match status" value="1"/>
</dbReference>
<dbReference type="SFLD" id="SFLDF00343">
    <property type="entry name" value="aminofutalosine_synthase_(mqnE"/>
    <property type="match status" value="1"/>
</dbReference>
<evidence type="ECO:0000256" key="8">
    <source>
        <dbReference type="PIRSR" id="PIRSR004762-2"/>
    </source>
</evidence>
<keyword evidence="1 6" id="KW-0004">4Fe-4S</keyword>
<dbReference type="SFLD" id="SFLDG01389">
    <property type="entry name" value="menaquinone_synthsis_involved"/>
    <property type="match status" value="1"/>
</dbReference>
<evidence type="ECO:0000256" key="6">
    <source>
        <dbReference type="HAMAP-Rule" id="MF_00992"/>
    </source>
</evidence>
<sequence>MTIKEKMDRAIVNVKIPRVSKDEILDLMQNASLKELGEMAFNIKKQLHPDNITTFVVDRNINYTNICWVDCKFCAFKRKINENETYILSFDEIDQKIEELLSIGGTQILFQGGVHPSLKIEWYEDLVSHISQKYPQITVHGFSAIEINYIAKISKISISEVLKRLQKCGLASIPGAGAEILSDKVRDIIAPKKLDSDEWIEVHRQAHKIGMRSTATMMFGSVESDLDIIEHWERIRNLQDETNGFRAFILWSFQPAFTPLQKEFPEIHKASSNRYLRLLACSRIFLDNFQNIQSSWVTQGSYIGQLALLFGANDLGSTMMEENVVAAAGARNSMNQAEMISLIKDVNEIPAKRNTAYDILETF</sequence>
<comment type="function">
    <text evidence="6">Radical SAM enzyme that catalyzes the cyclization of dehypoxanthine futalosine (DHFL) into cyclic dehypoxanthine futalosine (CDHFL), a step in the biosynthesis of menaquinone (MK, vitamin K2).</text>
</comment>
<dbReference type="SFLD" id="SFLDS00029">
    <property type="entry name" value="Radical_SAM"/>
    <property type="match status" value="1"/>
</dbReference>
<evidence type="ECO:0000256" key="2">
    <source>
        <dbReference type="ARBA" id="ARBA00022691"/>
    </source>
</evidence>
<dbReference type="InterPro" id="IPR020050">
    <property type="entry name" value="FO_synthase_su2"/>
</dbReference>
<dbReference type="InterPro" id="IPR013785">
    <property type="entry name" value="Aldolase_TIM"/>
</dbReference>